<dbReference type="PANTHER" id="PTHR43318">
    <property type="entry name" value="UDP-N-ACETYLGLUCOSAMINE 4,6-DEHYDRATASE"/>
    <property type="match status" value="1"/>
</dbReference>
<dbReference type="RefSeq" id="WP_083461700.1">
    <property type="nucleotide sequence ID" value="NZ_LGKO01000002.1"/>
</dbReference>
<comment type="similarity">
    <text evidence="1">Belongs to the polysaccharide synthase family.</text>
</comment>
<dbReference type="Proteomes" id="UP000050544">
    <property type="component" value="Unassembled WGS sequence"/>
</dbReference>
<feature type="transmembrane region" description="Helical" evidence="2">
    <location>
        <begin position="78"/>
        <end position="106"/>
    </location>
</feature>
<dbReference type="PANTHER" id="PTHR43318:SF1">
    <property type="entry name" value="POLYSACCHARIDE BIOSYNTHESIS PROTEIN EPSC-RELATED"/>
    <property type="match status" value="1"/>
</dbReference>
<comment type="caution">
    <text evidence="4">The sequence shown here is derived from an EMBL/GenBank/DDBJ whole genome shotgun (WGS) entry which is preliminary data.</text>
</comment>
<dbReference type="InterPro" id="IPR003869">
    <property type="entry name" value="Polysac_CapD-like"/>
</dbReference>
<keyword evidence="2" id="KW-1133">Transmembrane helix</keyword>
<name>A0A0P6XXZ0_9CHLR</name>
<dbReference type="AlphaFoldDB" id="A0A0P6XXZ0"/>
<keyword evidence="2" id="KW-0812">Transmembrane</keyword>
<protein>
    <recommendedName>
        <fullName evidence="3">Polysaccharide biosynthesis protein CapD-like domain-containing protein</fullName>
    </recommendedName>
</protein>
<dbReference type="InterPro" id="IPR051203">
    <property type="entry name" value="Polysaccharide_Synthase-Rel"/>
</dbReference>
<dbReference type="STRING" id="869279.SE15_04780"/>
<evidence type="ECO:0000256" key="1">
    <source>
        <dbReference type="ARBA" id="ARBA00007430"/>
    </source>
</evidence>
<feature type="domain" description="Polysaccharide biosynthesis protein CapD-like" evidence="3">
    <location>
        <begin position="291"/>
        <end position="574"/>
    </location>
</feature>
<dbReference type="Pfam" id="PF02719">
    <property type="entry name" value="Polysacc_synt_2"/>
    <property type="match status" value="1"/>
</dbReference>
<feature type="transmembrane region" description="Helical" evidence="2">
    <location>
        <begin position="45"/>
        <end position="66"/>
    </location>
</feature>
<dbReference type="Gene3D" id="3.40.50.720">
    <property type="entry name" value="NAD(P)-binding Rossmann-like Domain"/>
    <property type="match status" value="2"/>
</dbReference>
<sequence length="628" mass="69145">MKTKPFLRNRYVLLGDLLLIVISVLGSYALRFELGAQFFDYLPSALWMIGFGVVIKPLVYHLFGLYQRIWAYASVEELELIVVAVTAASILLSGGMVIALSLGAFVGMPRSVLVIDWLLSLILAGGLRFSFRLMAEGRGQGTALMSKPRRVLIVGAGDAGALVVREMQKNPQLNLQPIGFLDDNPAKQKQQIHGVPVIGTLNELAQVLERQQVDEVIIAIPSAPGRVVRVVADIARLRGVPFRTMPGIYELLGGKVSVSRLREVDISDLLRREPLQVNEDLVGAALSSRVVLVTGAGGSIGRELCRQIARWGPKLLILLGHGENSIFETLLELRESYPALNMQPVIADIRDRPRLEVVFNEFRPEVVFHAAAHKHVPLMEINVEEAVTNNVLGTLNLVEVSMAYLVERFVFISTDKAIRPVNVMGATKRLAEMIVLNAAQRSGGRYSVVRFGNVLGSRGSVVPIFKRQIAQGGPVTVTHPDMKRYFMTIPEAAHLVLQVAGMGRGGDTFLLNMGQQIRVLDLAEDLIRLSGLEPGRDIEIVFTGVRPGEKLSEDLWDEGVSLRVTEHPDIFRVENQEVLEGEMLYQIIAELVKLAREGDREKIMALLDEVIPGSAIRSTPPPELTSVV</sequence>
<dbReference type="InterPro" id="IPR036291">
    <property type="entry name" value="NAD(P)-bd_dom_sf"/>
</dbReference>
<evidence type="ECO:0000259" key="3">
    <source>
        <dbReference type="Pfam" id="PF02719"/>
    </source>
</evidence>
<gene>
    <name evidence="4" type="ORF">SE15_04780</name>
</gene>
<dbReference type="SUPFAM" id="SSF51735">
    <property type="entry name" value="NAD(P)-binding Rossmann-fold domains"/>
    <property type="match status" value="2"/>
</dbReference>
<keyword evidence="2" id="KW-0472">Membrane</keyword>
<evidence type="ECO:0000313" key="4">
    <source>
        <dbReference type="EMBL" id="KPL84429.1"/>
    </source>
</evidence>
<reference evidence="4 5" key="1">
    <citation type="submission" date="2015-07" db="EMBL/GenBank/DDBJ databases">
        <title>Whole genome sequence of Thermanaerothrix daxensis DSM 23592.</title>
        <authorList>
            <person name="Hemp J."/>
            <person name="Ward L.M."/>
            <person name="Pace L.A."/>
            <person name="Fischer W.W."/>
        </authorList>
    </citation>
    <scope>NUCLEOTIDE SEQUENCE [LARGE SCALE GENOMIC DNA]</scope>
    <source>
        <strain evidence="4 5">GNS-1</strain>
    </source>
</reference>
<evidence type="ECO:0000313" key="5">
    <source>
        <dbReference type="Proteomes" id="UP000050544"/>
    </source>
</evidence>
<feature type="transmembrane region" description="Helical" evidence="2">
    <location>
        <begin position="12"/>
        <end position="30"/>
    </location>
</feature>
<evidence type="ECO:0000256" key="2">
    <source>
        <dbReference type="SAM" id="Phobius"/>
    </source>
</evidence>
<dbReference type="Pfam" id="PF13727">
    <property type="entry name" value="CoA_binding_3"/>
    <property type="match status" value="1"/>
</dbReference>
<proteinExistence type="inferred from homology"/>
<accession>A0A0P6XXZ0</accession>
<dbReference type="EMBL" id="LGKO01000002">
    <property type="protein sequence ID" value="KPL84429.1"/>
    <property type="molecule type" value="Genomic_DNA"/>
</dbReference>
<keyword evidence="5" id="KW-1185">Reference proteome</keyword>
<dbReference type="PATRIC" id="fig|869279.4.peg.966"/>
<dbReference type="CDD" id="cd05237">
    <property type="entry name" value="UDP_invert_4-6DH_SDR_e"/>
    <property type="match status" value="1"/>
</dbReference>
<organism evidence="4 5">
    <name type="scientific">Thermanaerothrix daxensis</name>
    <dbReference type="NCBI Taxonomy" id="869279"/>
    <lineage>
        <taxon>Bacteria</taxon>
        <taxon>Bacillati</taxon>
        <taxon>Chloroflexota</taxon>
        <taxon>Anaerolineae</taxon>
        <taxon>Anaerolineales</taxon>
        <taxon>Anaerolineaceae</taxon>
        <taxon>Thermanaerothrix</taxon>
    </lineage>
</organism>